<dbReference type="RefSeq" id="WP_202655071.1">
    <property type="nucleotide sequence ID" value="NZ_JAESWB010000247.1"/>
</dbReference>
<keyword evidence="4 5" id="KW-0472">Membrane</keyword>
<dbReference type="PANTHER" id="PTHR43847">
    <property type="entry name" value="BLL3993 PROTEIN"/>
    <property type="match status" value="1"/>
</dbReference>
<comment type="caution">
    <text evidence="6">The sequence shown here is derived from an EMBL/GenBank/DDBJ whole genome shotgun (WGS) entry which is preliminary data.</text>
</comment>
<feature type="transmembrane region" description="Helical" evidence="5">
    <location>
        <begin position="133"/>
        <end position="158"/>
    </location>
</feature>
<comment type="subcellular location">
    <subcellularLocation>
        <location evidence="1">Membrane</location>
        <topology evidence="1">Multi-pass membrane protein</topology>
    </subcellularLocation>
</comment>
<evidence type="ECO:0000256" key="4">
    <source>
        <dbReference type="ARBA" id="ARBA00023136"/>
    </source>
</evidence>
<dbReference type="Pfam" id="PF04140">
    <property type="entry name" value="ICMT"/>
    <property type="match status" value="1"/>
</dbReference>
<evidence type="ECO:0000256" key="5">
    <source>
        <dbReference type="SAM" id="Phobius"/>
    </source>
</evidence>
<evidence type="ECO:0008006" key="8">
    <source>
        <dbReference type="Google" id="ProtNLM"/>
    </source>
</evidence>
<keyword evidence="7" id="KW-1185">Reference proteome</keyword>
<keyword evidence="2 5" id="KW-0812">Transmembrane</keyword>
<dbReference type="Proteomes" id="UP000623967">
    <property type="component" value="Unassembled WGS sequence"/>
</dbReference>
<feature type="transmembrane region" description="Helical" evidence="5">
    <location>
        <begin position="44"/>
        <end position="61"/>
    </location>
</feature>
<organism evidence="6 7">
    <name type="scientific">Neobacillus paridis</name>
    <dbReference type="NCBI Taxonomy" id="2803862"/>
    <lineage>
        <taxon>Bacteria</taxon>
        <taxon>Bacillati</taxon>
        <taxon>Bacillota</taxon>
        <taxon>Bacilli</taxon>
        <taxon>Bacillales</taxon>
        <taxon>Bacillaceae</taxon>
        <taxon>Neobacillus</taxon>
    </lineage>
</organism>
<dbReference type="EMBL" id="JAESWB010000247">
    <property type="protein sequence ID" value="MBL4953804.1"/>
    <property type="molecule type" value="Genomic_DNA"/>
</dbReference>
<reference evidence="6 7" key="1">
    <citation type="submission" date="2021-01" db="EMBL/GenBank/DDBJ databases">
        <title>Genome public.</title>
        <authorList>
            <person name="Liu C."/>
            <person name="Sun Q."/>
        </authorList>
    </citation>
    <scope>NUCLEOTIDE SEQUENCE [LARGE SCALE GENOMIC DNA]</scope>
    <source>
        <strain evidence="6 7">YIM B02564</strain>
    </source>
</reference>
<accession>A0ABS1TSV4</accession>
<evidence type="ECO:0000256" key="2">
    <source>
        <dbReference type="ARBA" id="ARBA00022692"/>
    </source>
</evidence>
<feature type="transmembrane region" description="Helical" evidence="5">
    <location>
        <begin position="73"/>
        <end position="93"/>
    </location>
</feature>
<gene>
    <name evidence="6" type="ORF">JK635_16595</name>
</gene>
<evidence type="ECO:0000313" key="6">
    <source>
        <dbReference type="EMBL" id="MBL4953804.1"/>
    </source>
</evidence>
<proteinExistence type="predicted"/>
<dbReference type="InterPro" id="IPR007269">
    <property type="entry name" value="ICMT_MeTrfase"/>
</dbReference>
<name>A0ABS1TSV4_9BACI</name>
<evidence type="ECO:0000256" key="3">
    <source>
        <dbReference type="ARBA" id="ARBA00022989"/>
    </source>
</evidence>
<dbReference type="PANTHER" id="PTHR43847:SF1">
    <property type="entry name" value="BLL3993 PROTEIN"/>
    <property type="match status" value="1"/>
</dbReference>
<evidence type="ECO:0000313" key="7">
    <source>
        <dbReference type="Proteomes" id="UP000623967"/>
    </source>
</evidence>
<evidence type="ECO:0000256" key="1">
    <source>
        <dbReference type="ARBA" id="ARBA00004141"/>
    </source>
</evidence>
<protein>
    <recommendedName>
        <fullName evidence="8">Isoprenylcysteine carboxyl methyltransferase</fullName>
    </recommendedName>
</protein>
<keyword evidence="3 5" id="KW-1133">Transmembrane helix</keyword>
<sequence>MSSSTPFLCLISYLITARLIELVIAKRNEKWLKQRGAVEFGKDHYRYLVTMHMLFFAVFVFEKIFFNCRLTPLWPAIFLLFILGQMMRIWIIASLGKYWNTKIIVLPNAKVVKNGPYRFMKHPNYCIVTLEFIVIPLLFSTYYTLFIFTLLNMFMLMIRIPEEEKALKRLTEYEGTFHDYNRFIPKIVK</sequence>
<dbReference type="Gene3D" id="1.20.120.1630">
    <property type="match status" value="1"/>
</dbReference>
<dbReference type="InterPro" id="IPR052527">
    <property type="entry name" value="Metal_cation-efflux_comp"/>
</dbReference>